<protein>
    <recommendedName>
        <fullName evidence="1">DUF3347 domain-containing protein</fullName>
    </recommendedName>
</protein>
<dbReference type="AlphaFoldDB" id="A0A167ILF3"/>
<keyword evidence="3" id="KW-1185">Reference proteome</keyword>
<organism evidence="2 3">
    <name type="scientific">Cochleicola gelatinilyticus</name>
    <dbReference type="NCBI Taxonomy" id="1763537"/>
    <lineage>
        <taxon>Bacteria</taxon>
        <taxon>Pseudomonadati</taxon>
        <taxon>Bacteroidota</taxon>
        <taxon>Flavobacteriia</taxon>
        <taxon>Flavobacteriales</taxon>
        <taxon>Flavobacteriaceae</taxon>
        <taxon>Cochleicola</taxon>
    </lineage>
</organism>
<evidence type="ECO:0000313" key="3">
    <source>
        <dbReference type="Proteomes" id="UP000077013"/>
    </source>
</evidence>
<dbReference type="Pfam" id="PF11827">
    <property type="entry name" value="DUF3347"/>
    <property type="match status" value="1"/>
</dbReference>
<dbReference type="InterPro" id="IPR021782">
    <property type="entry name" value="DUF3347"/>
</dbReference>
<dbReference type="RefSeq" id="WP_068589764.1">
    <property type="nucleotide sequence ID" value="NZ_LRXL01000026.1"/>
</dbReference>
<name>A0A167ILF3_9FLAO</name>
<dbReference type="OrthoDB" id="5513217at2"/>
<dbReference type="Proteomes" id="UP000077013">
    <property type="component" value="Unassembled WGS sequence"/>
</dbReference>
<evidence type="ECO:0000259" key="1">
    <source>
        <dbReference type="Pfam" id="PF11827"/>
    </source>
</evidence>
<dbReference type="PROSITE" id="PS51257">
    <property type="entry name" value="PROKAR_LIPOPROTEIN"/>
    <property type="match status" value="1"/>
</dbReference>
<proteinExistence type="predicted"/>
<comment type="caution">
    <text evidence="2">The sequence shown here is derived from an EMBL/GenBank/DDBJ whole genome shotgun (WGS) entry which is preliminary data.</text>
</comment>
<gene>
    <name evidence="2" type="ORF">ULVI_03340</name>
</gene>
<dbReference type="EMBL" id="LRXL01000026">
    <property type="protein sequence ID" value="OAB79792.1"/>
    <property type="molecule type" value="Genomic_DNA"/>
</dbReference>
<feature type="domain" description="DUF3347" evidence="1">
    <location>
        <begin position="60"/>
        <end position="131"/>
    </location>
</feature>
<accession>A0A167ILF3</accession>
<dbReference type="STRING" id="1763537.ULVI_03340"/>
<reference evidence="2 3" key="1">
    <citation type="submission" date="2016-02" db="EMBL/GenBank/DDBJ databases">
        <title>Ulvibacter sp. LPB0005, isolated from Thais luteostoma.</title>
        <authorList>
            <person name="Shin S.-K."/>
            <person name="Yi H."/>
        </authorList>
    </citation>
    <scope>NUCLEOTIDE SEQUENCE [LARGE SCALE GENOMIC DNA]</scope>
    <source>
        <strain evidence="2 3">LPB0005</strain>
    </source>
</reference>
<sequence>MKNYIFITFLVSSLVFIGCKNETKEATPEIKTVETTLEKDKDVAAVTGVEFEDPKIGSAYTAYINLKKALVYTDNVKASAAASNLMTAFANVGVDKELLQATQNLQDAADVEVQRKEFVSITKGVEKMIDGALTSGTIYKQYCPMAFGNTGAYWLSESKEIRNPYFGDKMLKCGRVESKIE</sequence>
<evidence type="ECO:0000313" key="2">
    <source>
        <dbReference type="EMBL" id="OAB79792.1"/>
    </source>
</evidence>